<dbReference type="Gene3D" id="3.40.5.10">
    <property type="entry name" value="Ribosomal protein L9, N-terminal domain"/>
    <property type="match status" value="1"/>
</dbReference>
<evidence type="ECO:0000259" key="4">
    <source>
        <dbReference type="Pfam" id="PF01281"/>
    </source>
</evidence>
<dbReference type="PANTHER" id="PTHR21368">
    <property type="entry name" value="50S RIBOSOMAL PROTEIN L9"/>
    <property type="match status" value="1"/>
</dbReference>
<evidence type="ECO:0000313" key="5">
    <source>
        <dbReference type="EMBL" id="ABN67957.2"/>
    </source>
</evidence>
<name>A3LYC0_PICST</name>
<dbReference type="InterPro" id="IPR020070">
    <property type="entry name" value="Ribosomal_bL9_N"/>
</dbReference>
<dbReference type="OMA" id="GNKACYI"/>
<dbReference type="SUPFAM" id="SSF55658">
    <property type="entry name" value="L9 N-domain-like"/>
    <property type="match status" value="1"/>
</dbReference>
<dbReference type="Pfam" id="PF01281">
    <property type="entry name" value="Ribosomal_L9_N"/>
    <property type="match status" value="1"/>
</dbReference>
<dbReference type="GO" id="GO:0005840">
    <property type="term" value="C:ribosome"/>
    <property type="evidence" value="ECO:0007669"/>
    <property type="project" value="UniProtKB-KW"/>
</dbReference>
<evidence type="ECO:0000313" key="6">
    <source>
        <dbReference type="Proteomes" id="UP000002258"/>
    </source>
</evidence>
<dbReference type="KEGG" id="pic:PICST_84868"/>
<proteinExistence type="inferred from homology"/>
<dbReference type="GO" id="GO:1990904">
    <property type="term" value="C:ribonucleoprotein complex"/>
    <property type="evidence" value="ECO:0007669"/>
    <property type="project" value="UniProtKB-KW"/>
</dbReference>
<dbReference type="Proteomes" id="UP000002258">
    <property type="component" value="Chromosome 6"/>
</dbReference>
<dbReference type="HOGENOM" id="CLU_076668_0_0_1"/>
<keyword evidence="6" id="KW-1185">Reference proteome</keyword>
<gene>
    <name evidence="5" type="ORF">PICST_84868</name>
</gene>
<keyword evidence="2" id="KW-0689">Ribosomal protein</keyword>
<dbReference type="RefSeq" id="XP_001385986.2">
    <property type="nucleotide sequence ID" value="XM_001385949.1"/>
</dbReference>
<dbReference type="InterPro" id="IPR009027">
    <property type="entry name" value="Ribosomal_bL9/RNase_H1_N"/>
</dbReference>
<accession>A3LYC0</accession>
<keyword evidence="3" id="KW-0687">Ribonucleoprotein</keyword>
<evidence type="ECO:0000256" key="2">
    <source>
        <dbReference type="ARBA" id="ARBA00022980"/>
    </source>
</evidence>
<protein>
    <recommendedName>
        <fullName evidence="4">Ribosomal protein L9 domain-containing protein</fullName>
    </recommendedName>
</protein>
<evidence type="ECO:0000256" key="1">
    <source>
        <dbReference type="ARBA" id="ARBA00010605"/>
    </source>
</evidence>
<dbReference type="STRING" id="322104.A3LYC0"/>
<dbReference type="GO" id="GO:0003735">
    <property type="term" value="F:structural constituent of ribosome"/>
    <property type="evidence" value="ECO:0007669"/>
    <property type="project" value="InterPro"/>
</dbReference>
<sequence>MFSSSNRKIPASLPKFIRYASGPKKRASDKIPVQLLRNFPGTGVKGEIIRVKPAFMRNYLHHQNGAAYITKDQGPRIPVVEKPTKVEVVAKAENPVVVEAVKTKSKASAGAMSLDELSTLFTTMRSKRSAASSASASDSTFEASTASEDAAFTLAELKGAIPAVYTLQLSDSIALPIGKSTLASIIFNLSGVQVPQTALSISETGKKAGLDAIPAIGDYTLSITNSAEKATVSKTIRVVA</sequence>
<dbReference type="GO" id="GO:0006412">
    <property type="term" value="P:translation"/>
    <property type="evidence" value="ECO:0007669"/>
    <property type="project" value="InterPro"/>
</dbReference>
<feature type="domain" description="Ribosomal protein L9" evidence="4">
    <location>
        <begin position="32"/>
        <end position="72"/>
    </location>
</feature>
<dbReference type="GeneID" id="4840220"/>
<dbReference type="eggNOG" id="ENOG502SF3K">
    <property type="taxonomic scope" value="Eukaryota"/>
</dbReference>
<dbReference type="OrthoDB" id="5555409at2759"/>
<dbReference type="InterPro" id="IPR036935">
    <property type="entry name" value="Ribosomal_bL9_N_sf"/>
</dbReference>
<dbReference type="InterPro" id="IPR000244">
    <property type="entry name" value="Ribosomal_bL9"/>
</dbReference>
<dbReference type="InParanoid" id="A3LYC0"/>
<dbReference type="EMBL" id="CP000500">
    <property type="protein sequence ID" value="ABN67957.2"/>
    <property type="molecule type" value="Genomic_DNA"/>
</dbReference>
<reference evidence="5 6" key="1">
    <citation type="journal article" date="2007" name="Nat. Biotechnol.">
        <title>Genome sequence of the lignocellulose-bioconverting and xylose-fermenting yeast Pichia stipitis.</title>
        <authorList>
            <person name="Jeffries T.W."/>
            <person name="Grigoriev I.V."/>
            <person name="Grimwood J."/>
            <person name="Laplaza J.M."/>
            <person name="Aerts A."/>
            <person name="Salamov A."/>
            <person name="Schmutz J."/>
            <person name="Lindquist E."/>
            <person name="Dehal P."/>
            <person name="Shapiro H."/>
            <person name="Jin Y.S."/>
            <person name="Passoth V."/>
            <person name="Richardson P.M."/>
        </authorList>
    </citation>
    <scope>NUCLEOTIDE SEQUENCE [LARGE SCALE GENOMIC DNA]</scope>
    <source>
        <strain evidence="6">ATCC 58785 / CBS 6054 / NBRC 10063 / NRRL Y-11545</strain>
    </source>
</reference>
<comment type="similarity">
    <text evidence="1">Belongs to the bacterial ribosomal protein bL9 family.</text>
</comment>
<dbReference type="AlphaFoldDB" id="A3LYC0"/>
<evidence type="ECO:0000256" key="3">
    <source>
        <dbReference type="ARBA" id="ARBA00023274"/>
    </source>
</evidence>
<organism evidence="5 6">
    <name type="scientific">Scheffersomyces stipitis (strain ATCC 58785 / CBS 6054 / NBRC 10063 / NRRL Y-11545)</name>
    <name type="common">Yeast</name>
    <name type="synonym">Pichia stipitis</name>
    <dbReference type="NCBI Taxonomy" id="322104"/>
    <lineage>
        <taxon>Eukaryota</taxon>
        <taxon>Fungi</taxon>
        <taxon>Dikarya</taxon>
        <taxon>Ascomycota</taxon>
        <taxon>Saccharomycotina</taxon>
        <taxon>Pichiomycetes</taxon>
        <taxon>Debaryomycetaceae</taxon>
        <taxon>Scheffersomyces</taxon>
    </lineage>
</organism>